<dbReference type="InParanoid" id="A0A1S3HRD2"/>
<sequence>MKTTPAVVKTTRPVPTELKLDVKDIEELDKKVKLEFRLPEGDFSKDESVFNENKDNLRAQLFHQFNSSGIEGLKDVEIIGFRNGSIIIDYNLIFAVKSFLGQNGTSNSTLDKIKDVLINGNTTLEVKVNGSVRTFTPDRNYSVAELEKIEAKIQNPCILYDDVDICAFRTQTRDYTCIQENQGVRCKPKCEGWSCSGHGSCIVRYPSYEPECDCDIDLSSFPWKYYDGVNCTKMHVLTRTNPPKTTPARPTVNTLQVNVTYAENLNKTIALELRLLSGEISTFAKHALEVKQQLSSVFNETGRLRGVSIKGFRKGSGIVGFDLVYALKSFLQINKSANVPVPKIVDDLETILDSDINIVVGSKNYTVDRNYSKDQIKHLGDQIKGMCTLPGSSFDICEATSEWQDECVFYSSTKAISCVNKCQSAGIDCSGKGKCRVTLPNSNPKCQCFSEEEFFTVITYVGEHCSESSQTLTQAGIIIITAGVGGFFLLVVIALTVGVVILKRKNKATISKYKYLEGQDRNMDIEDRSTTSSEDSGQESRDMKRYVHHHNLGYGANNNHRREYSFTFYQ</sequence>
<dbReference type="RefSeq" id="XP_013388111.1">
    <property type="nucleotide sequence ID" value="XM_013532657.1"/>
</dbReference>
<gene>
    <name evidence="3" type="primary">LOC106157143</name>
</gene>
<keyword evidence="2" id="KW-1185">Reference proteome</keyword>
<dbReference type="Proteomes" id="UP000085678">
    <property type="component" value="Unplaced"/>
</dbReference>
<dbReference type="OrthoDB" id="6142616at2759"/>
<keyword evidence="1" id="KW-0812">Transmembrane</keyword>
<reference evidence="3" key="1">
    <citation type="submission" date="2025-08" db="UniProtKB">
        <authorList>
            <consortium name="RefSeq"/>
        </authorList>
    </citation>
    <scope>IDENTIFICATION</scope>
    <source>
        <tissue evidence="3">Gonads</tissue>
    </source>
</reference>
<keyword evidence="1" id="KW-1133">Transmembrane helix</keyword>
<feature type="transmembrane region" description="Helical" evidence="1">
    <location>
        <begin position="475"/>
        <end position="502"/>
    </location>
</feature>
<evidence type="ECO:0000256" key="1">
    <source>
        <dbReference type="SAM" id="Phobius"/>
    </source>
</evidence>
<evidence type="ECO:0000313" key="2">
    <source>
        <dbReference type="Proteomes" id="UP000085678"/>
    </source>
</evidence>
<accession>A0A1S3HRD2</accession>
<proteinExistence type="predicted"/>
<dbReference type="AlphaFoldDB" id="A0A1S3HRD2"/>
<keyword evidence="1" id="KW-0472">Membrane</keyword>
<dbReference type="GeneID" id="106157143"/>
<evidence type="ECO:0000313" key="3">
    <source>
        <dbReference type="RefSeq" id="XP_013388111.1"/>
    </source>
</evidence>
<protein>
    <submittedName>
        <fullName evidence="3">Uncharacterized protein LOC106157143</fullName>
    </submittedName>
</protein>
<name>A0A1S3HRD2_LINAN</name>
<dbReference type="KEGG" id="lak:106157143"/>
<organism evidence="2 3">
    <name type="scientific">Lingula anatina</name>
    <name type="common">Brachiopod</name>
    <name type="synonym">Lingula unguis</name>
    <dbReference type="NCBI Taxonomy" id="7574"/>
    <lineage>
        <taxon>Eukaryota</taxon>
        <taxon>Metazoa</taxon>
        <taxon>Spiralia</taxon>
        <taxon>Lophotrochozoa</taxon>
        <taxon>Brachiopoda</taxon>
        <taxon>Linguliformea</taxon>
        <taxon>Lingulata</taxon>
        <taxon>Lingulida</taxon>
        <taxon>Linguloidea</taxon>
        <taxon>Lingulidae</taxon>
        <taxon>Lingula</taxon>
    </lineage>
</organism>